<dbReference type="PROSITE" id="PS01000">
    <property type="entry name" value="SDH_CYT_1"/>
    <property type="match status" value="1"/>
</dbReference>
<dbReference type="GO" id="GO:0046872">
    <property type="term" value="F:metal ion binding"/>
    <property type="evidence" value="ECO:0007669"/>
    <property type="project" value="UniProtKB-KW"/>
</dbReference>
<dbReference type="InterPro" id="IPR000701">
    <property type="entry name" value="SuccDH_FuR_B_TM-su"/>
</dbReference>
<dbReference type="PANTHER" id="PTHR10978">
    <property type="entry name" value="SUCCINATE DEHYDROGENASE CYTOCHROME B560 SUBUNIT"/>
    <property type="match status" value="1"/>
</dbReference>
<evidence type="ECO:0000256" key="4">
    <source>
        <dbReference type="ARBA" id="ARBA00022723"/>
    </source>
</evidence>
<dbReference type="GO" id="GO:0016020">
    <property type="term" value="C:membrane"/>
    <property type="evidence" value="ECO:0007669"/>
    <property type="project" value="UniProtKB-SubCell"/>
</dbReference>
<evidence type="ECO:0000256" key="8">
    <source>
        <dbReference type="SAM" id="Phobius"/>
    </source>
</evidence>
<dbReference type="PROSITE" id="PS01001">
    <property type="entry name" value="SDH_CYT_2"/>
    <property type="match status" value="1"/>
</dbReference>
<keyword evidence="10" id="KW-1185">Reference proteome</keyword>
<dbReference type="Pfam" id="PF01127">
    <property type="entry name" value="Sdh_cyt"/>
    <property type="match status" value="1"/>
</dbReference>
<keyword evidence="2" id="KW-0349">Heme</keyword>
<keyword evidence="7 8" id="KW-0472">Membrane</keyword>
<dbReference type="Proteomes" id="UP000192578">
    <property type="component" value="Unassembled WGS sequence"/>
</dbReference>
<feature type="transmembrane region" description="Helical" evidence="8">
    <location>
        <begin position="95"/>
        <end position="113"/>
    </location>
</feature>
<evidence type="ECO:0000256" key="2">
    <source>
        <dbReference type="ARBA" id="ARBA00022617"/>
    </source>
</evidence>
<comment type="caution">
    <text evidence="9">The sequence shown here is derived from an EMBL/GenBank/DDBJ whole genome shotgun (WGS) entry which is preliminary data.</text>
</comment>
<evidence type="ECO:0000256" key="3">
    <source>
        <dbReference type="ARBA" id="ARBA00022692"/>
    </source>
</evidence>
<keyword evidence="3 8" id="KW-0812">Transmembrane</keyword>
<dbReference type="GO" id="GO:0009055">
    <property type="term" value="F:electron transfer activity"/>
    <property type="evidence" value="ECO:0007669"/>
    <property type="project" value="InterPro"/>
</dbReference>
<dbReference type="Gene3D" id="1.20.1300.10">
    <property type="entry name" value="Fumarate reductase/succinate dehydrogenase, transmembrane subunit"/>
    <property type="match status" value="1"/>
</dbReference>
<dbReference type="GO" id="GO:0005739">
    <property type="term" value="C:mitochondrion"/>
    <property type="evidence" value="ECO:0007669"/>
    <property type="project" value="GOC"/>
</dbReference>
<accession>A0A1W0X186</accession>
<evidence type="ECO:0000313" key="10">
    <source>
        <dbReference type="Proteomes" id="UP000192578"/>
    </source>
</evidence>
<keyword evidence="4" id="KW-0479">Metal-binding</keyword>
<feature type="transmembrane region" description="Helical" evidence="8">
    <location>
        <begin position="171"/>
        <end position="189"/>
    </location>
</feature>
<keyword evidence="6" id="KW-0408">Iron</keyword>
<dbReference type="EMBL" id="MTYJ01000024">
    <property type="protein sequence ID" value="OQV21249.1"/>
    <property type="molecule type" value="Genomic_DNA"/>
</dbReference>
<dbReference type="NCBIfam" id="TIGR02970">
    <property type="entry name" value="succ_dehyd_cytB"/>
    <property type="match status" value="1"/>
</dbReference>
<organism evidence="9 10">
    <name type="scientific">Hypsibius exemplaris</name>
    <name type="common">Freshwater tardigrade</name>
    <dbReference type="NCBI Taxonomy" id="2072580"/>
    <lineage>
        <taxon>Eukaryota</taxon>
        <taxon>Metazoa</taxon>
        <taxon>Ecdysozoa</taxon>
        <taxon>Tardigrada</taxon>
        <taxon>Eutardigrada</taxon>
        <taxon>Parachela</taxon>
        <taxon>Hypsibioidea</taxon>
        <taxon>Hypsibiidae</taxon>
        <taxon>Hypsibius</taxon>
    </lineage>
</organism>
<dbReference type="PANTHER" id="PTHR10978:SF5">
    <property type="entry name" value="SUCCINATE DEHYDROGENASE CYTOCHROME B560 SUBUNIT, MITOCHONDRIAL"/>
    <property type="match status" value="1"/>
</dbReference>
<comment type="subcellular location">
    <subcellularLocation>
        <location evidence="1">Membrane</location>
        <topology evidence="1">Multi-pass membrane protein</topology>
    </subcellularLocation>
</comment>
<dbReference type="InterPro" id="IPR034804">
    <property type="entry name" value="SQR/QFR_C/D"/>
</dbReference>
<dbReference type="AlphaFoldDB" id="A0A1W0X186"/>
<protein>
    <submittedName>
        <fullName evidence="9">Succinate dehydrogenase cytochrome b560 subunit, mitochondrial</fullName>
    </submittedName>
</protein>
<dbReference type="GO" id="GO:0006121">
    <property type="term" value="P:mitochondrial electron transport, succinate to ubiquinone"/>
    <property type="evidence" value="ECO:0007669"/>
    <property type="project" value="TreeGrafter"/>
</dbReference>
<name>A0A1W0X186_HYPEX</name>
<dbReference type="OrthoDB" id="588261at2759"/>
<proteinExistence type="predicted"/>
<reference evidence="10" key="1">
    <citation type="submission" date="2017-01" db="EMBL/GenBank/DDBJ databases">
        <title>Comparative genomics of anhydrobiosis in the tardigrade Hypsibius dujardini.</title>
        <authorList>
            <person name="Yoshida Y."/>
            <person name="Koutsovoulos G."/>
            <person name="Laetsch D."/>
            <person name="Stevens L."/>
            <person name="Kumar S."/>
            <person name="Horikawa D."/>
            <person name="Ishino K."/>
            <person name="Komine S."/>
            <person name="Tomita M."/>
            <person name="Blaxter M."/>
            <person name="Arakawa K."/>
        </authorList>
    </citation>
    <scope>NUCLEOTIDE SEQUENCE [LARGE SCALE GENOMIC DNA]</scope>
    <source>
        <strain evidence="10">Z151</strain>
    </source>
</reference>
<gene>
    <name evidence="9" type="ORF">BV898_04736</name>
</gene>
<dbReference type="SUPFAM" id="SSF81343">
    <property type="entry name" value="Fumarate reductase respiratory complex transmembrane subunits"/>
    <property type="match status" value="1"/>
</dbReference>
<evidence type="ECO:0000313" key="9">
    <source>
        <dbReference type="EMBL" id="OQV21249.1"/>
    </source>
</evidence>
<evidence type="ECO:0000256" key="6">
    <source>
        <dbReference type="ARBA" id="ARBA00023004"/>
    </source>
</evidence>
<sequence>MISLSRSCLFLVKRNSSSLLLGRSSSSALHSSSFFCGKLDSDQGKNVCPKSASQSVPNKGAEYIVRNEKLHRPLSPHLTIYSFALPTLLSGTHRASGFLLGLGLGLTSLGILVAPHDFQYYVDALRHMHLNEYLLYTVKMGAAWLLSYHYLNGIRHLFWDAGKGFGLPALYKSGYAVLVLSVLSAAYLASL</sequence>
<evidence type="ECO:0000256" key="7">
    <source>
        <dbReference type="ARBA" id="ARBA00023136"/>
    </source>
</evidence>
<evidence type="ECO:0000256" key="5">
    <source>
        <dbReference type="ARBA" id="ARBA00022989"/>
    </source>
</evidence>
<evidence type="ECO:0000256" key="1">
    <source>
        <dbReference type="ARBA" id="ARBA00004141"/>
    </source>
</evidence>
<dbReference type="InterPro" id="IPR014314">
    <property type="entry name" value="Succ_DH_cytb556"/>
</dbReference>
<feature type="transmembrane region" description="Helical" evidence="8">
    <location>
        <begin position="133"/>
        <end position="151"/>
    </location>
</feature>
<dbReference type="InterPro" id="IPR018495">
    <property type="entry name" value="Succ_DH_cyt_bsu_CS"/>
</dbReference>
<dbReference type="CDD" id="cd03499">
    <property type="entry name" value="SQR_TypeC_SdhC"/>
    <property type="match status" value="1"/>
</dbReference>
<keyword evidence="5 8" id="KW-1133">Transmembrane helix</keyword>
<dbReference type="GO" id="GO:0006099">
    <property type="term" value="P:tricarboxylic acid cycle"/>
    <property type="evidence" value="ECO:0007669"/>
    <property type="project" value="InterPro"/>
</dbReference>